<name>A0A517SJ87_9PLAN</name>
<dbReference type="Proteomes" id="UP000315700">
    <property type="component" value="Chromosome"/>
</dbReference>
<proteinExistence type="predicted"/>
<evidence type="ECO:0000256" key="1">
    <source>
        <dbReference type="SAM" id="MobiDB-lite"/>
    </source>
</evidence>
<dbReference type="KEGG" id="ccos:Pan44_42430"/>
<reference evidence="2 3" key="1">
    <citation type="submission" date="2019-02" db="EMBL/GenBank/DDBJ databases">
        <title>Deep-cultivation of Planctomycetes and their phenomic and genomic characterization uncovers novel biology.</title>
        <authorList>
            <person name="Wiegand S."/>
            <person name="Jogler M."/>
            <person name="Boedeker C."/>
            <person name="Pinto D."/>
            <person name="Vollmers J."/>
            <person name="Rivas-Marin E."/>
            <person name="Kohn T."/>
            <person name="Peeters S.H."/>
            <person name="Heuer A."/>
            <person name="Rast P."/>
            <person name="Oberbeckmann S."/>
            <person name="Bunk B."/>
            <person name="Jeske O."/>
            <person name="Meyerdierks A."/>
            <person name="Storesund J.E."/>
            <person name="Kallscheuer N."/>
            <person name="Luecker S."/>
            <person name="Lage O.M."/>
            <person name="Pohl T."/>
            <person name="Merkel B.J."/>
            <person name="Hornburger P."/>
            <person name="Mueller R.-W."/>
            <person name="Bruemmer F."/>
            <person name="Labrenz M."/>
            <person name="Spormann A.M."/>
            <person name="Op den Camp H."/>
            <person name="Overmann J."/>
            <person name="Amann R."/>
            <person name="Jetten M.S.M."/>
            <person name="Mascher T."/>
            <person name="Medema M.H."/>
            <person name="Devos D.P."/>
            <person name="Kaster A.-K."/>
            <person name="Ovreas L."/>
            <person name="Rohde M."/>
            <person name="Galperin M.Y."/>
            <person name="Jogler C."/>
        </authorList>
    </citation>
    <scope>NUCLEOTIDE SEQUENCE [LARGE SCALE GENOMIC DNA]</scope>
    <source>
        <strain evidence="2 3">Pan44</strain>
    </source>
</reference>
<dbReference type="EMBL" id="CP036271">
    <property type="protein sequence ID" value="QDT56191.1"/>
    <property type="molecule type" value="Genomic_DNA"/>
</dbReference>
<feature type="region of interest" description="Disordered" evidence="1">
    <location>
        <begin position="104"/>
        <end position="126"/>
    </location>
</feature>
<evidence type="ECO:0000313" key="3">
    <source>
        <dbReference type="Proteomes" id="UP000315700"/>
    </source>
</evidence>
<protein>
    <submittedName>
        <fullName evidence="2">Uncharacterized protein</fullName>
    </submittedName>
</protein>
<dbReference type="OrthoDB" id="281083at2"/>
<evidence type="ECO:0000313" key="2">
    <source>
        <dbReference type="EMBL" id="QDT56191.1"/>
    </source>
</evidence>
<gene>
    <name evidence="2" type="ORF">Pan44_42430</name>
</gene>
<accession>A0A517SJ87</accession>
<dbReference type="InParanoid" id="A0A517SJ87"/>
<dbReference type="AlphaFoldDB" id="A0A517SJ87"/>
<feature type="compositionally biased region" description="Basic residues" evidence="1">
    <location>
        <begin position="110"/>
        <end position="119"/>
    </location>
</feature>
<sequence length="126" mass="13786">MNGQTQYLNTDLDLRSSEDLKPLTSALEARGVPPLHVTQAENGLWYSILETAVQFSAPEPNIAAMVEGIESLDRTATSIWDSCTQRDFNIGYDCGLVPMGLLSGALSRPPRPHRASRRRSTVDALS</sequence>
<dbReference type="RefSeq" id="WP_145033239.1">
    <property type="nucleotide sequence ID" value="NZ_CP036271.1"/>
</dbReference>
<organism evidence="2 3">
    <name type="scientific">Caulifigura coniformis</name>
    <dbReference type="NCBI Taxonomy" id="2527983"/>
    <lineage>
        <taxon>Bacteria</taxon>
        <taxon>Pseudomonadati</taxon>
        <taxon>Planctomycetota</taxon>
        <taxon>Planctomycetia</taxon>
        <taxon>Planctomycetales</taxon>
        <taxon>Planctomycetaceae</taxon>
        <taxon>Caulifigura</taxon>
    </lineage>
</organism>
<keyword evidence="3" id="KW-1185">Reference proteome</keyword>